<name>A0A4R8ZYS5_9MICO</name>
<accession>A0A4R8ZYS5</accession>
<dbReference type="EMBL" id="SOHE01000053">
    <property type="protein sequence ID" value="TFD48918.1"/>
    <property type="molecule type" value="Genomic_DNA"/>
</dbReference>
<gene>
    <name evidence="3" type="ORF">E3T55_12805</name>
</gene>
<evidence type="ECO:0000256" key="1">
    <source>
        <dbReference type="ARBA" id="ARBA00022801"/>
    </source>
</evidence>
<dbReference type="InterPro" id="IPR013094">
    <property type="entry name" value="AB_hydrolase_3"/>
</dbReference>
<evidence type="ECO:0000313" key="4">
    <source>
        <dbReference type="Proteomes" id="UP000297447"/>
    </source>
</evidence>
<dbReference type="Proteomes" id="UP000297447">
    <property type="component" value="Unassembled WGS sequence"/>
</dbReference>
<dbReference type="AlphaFoldDB" id="A0A4R8ZYS5"/>
<dbReference type="Gene3D" id="3.40.50.1820">
    <property type="entry name" value="alpha/beta hydrolase"/>
    <property type="match status" value="1"/>
</dbReference>
<protein>
    <submittedName>
        <fullName evidence="3">Alpha/beta hydrolase</fullName>
    </submittedName>
</protein>
<keyword evidence="4" id="KW-1185">Reference proteome</keyword>
<dbReference type="Pfam" id="PF07859">
    <property type="entry name" value="Abhydrolase_3"/>
    <property type="match status" value="1"/>
</dbReference>
<keyword evidence="1 3" id="KW-0378">Hydrolase</keyword>
<dbReference type="InterPro" id="IPR029058">
    <property type="entry name" value="AB_hydrolase_fold"/>
</dbReference>
<proteinExistence type="predicted"/>
<dbReference type="SUPFAM" id="SSF53474">
    <property type="entry name" value="alpha/beta-Hydrolases"/>
    <property type="match status" value="1"/>
</dbReference>
<dbReference type="InterPro" id="IPR050300">
    <property type="entry name" value="GDXG_lipolytic_enzyme"/>
</dbReference>
<evidence type="ECO:0000259" key="2">
    <source>
        <dbReference type="Pfam" id="PF07859"/>
    </source>
</evidence>
<organism evidence="3 4">
    <name type="scientific">Cryobacterium frigoriphilum</name>
    <dbReference type="NCBI Taxonomy" id="1259150"/>
    <lineage>
        <taxon>Bacteria</taxon>
        <taxon>Bacillati</taxon>
        <taxon>Actinomycetota</taxon>
        <taxon>Actinomycetes</taxon>
        <taxon>Micrococcales</taxon>
        <taxon>Microbacteriaceae</taxon>
        <taxon>Cryobacterium</taxon>
    </lineage>
</organism>
<reference evidence="3 4" key="1">
    <citation type="submission" date="2019-03" db="EMBL/GenBank/DDBJ databases">
        <title>Genomics of glacier-inhabiting Cryobacterium strains.</title>
        <authorList>
            <person name="Liu Q."/>
            <person name="Xin Y.-H."/>
        </authorList>
    </citation>
    <scope>NUCLEOTIDE SEQUENCE [LARGE SCALE GENOMIC DNA]</scope>
    <source>
        <strain evidence="3 4">Hh14</strain>
    </source>
</reference>
<feature type="domain" description="Alpha/beta hydrolase fold-3" evidence="2">
    <location>
        <begin position="125"/>
        <end position="287"/>
    </location>
</feature>
<dbReference type="GO" id="GO:0016787">
    <property type="term" value="F:hydrolase activity"/>
    <property type="evidence" value="ECO:0007669"/>
    <property type="project" value="UniProtKB-KW"/>
</dbReference>
<evidence type="ECO:0000313" key="3">
    <source>
        <dbReference type="EMBL" id="TFD48918.1"/>
    </source>
</evidence>
<comment type="caution">
    <text evidence="3">The sequence shown here is derived from an EMBL/GenBank/DDBJ whole genome shotgun (WGS) entry which is preliminary data.</text>
</comment>
<sequence length="327" mass="35394">MSVNSLWRLQPYSQDGPPRFTMPTPPRHVTLRSPRPTRTVTATEITPHRLVPVRWYGPSPIDRSTRGPTVLWLHGGGFFRGSLDQPEAHAVAESLAQHGLSVATVGYRLAPPPGASWMKTRAGIPRGRFPVPLDDVLAAYRIVRAQSPRGVILGGASAGACLAAAATLGAIDEGLPPVGVVLTYGFFHAVHRRTEDVQQRATGHRRITHSVWALNAMNRNYAGSQAELANRLAFPGGHDVHQFPRTLSINAEKDNMRASGDTFAAELSGHGVDVQHHVLLGTRHAFLNRPGNDAFATAVSVIAEWSLSRIAPIGERKSSVGTPWSRD</sequence>
<dbReference type="PANTHER" id="PTHR48081">
    <property type="entry name" value="AB HYDROLASE SUPERFAMILY PROTEIN C4A8.06C"/>
    <property type="match status" value="1"/>
</dbReference>
<dbReference type="OrthoDB" id="3181909at2"/>